<organism evidence="2 3">
    <name type="scientific">Leptospira stimsonii</name>
    <dbReference type="NCBI Taxonomy" id="2202203"/>
    <lineage>
        <taxon>Bacteria</taxon>
        <taxon>Pseudomonadati</taxon>
        <taxon>Spirochaetota</taxon>
        <taxon>Spirochaetia</taxon>
        <taxon>Leptospirales</taxon>
        <taxon>Leptospiraceae</taxon>
        <taxon>Leptospira</taxon>
    </lineage>
</organism>
<comment type="caution">
    <text evidence="2">The sequence shown here is derived from an EMBL/GenBank/DDBJ whole genome shotgun (WGS) entry which is preliminary data.</text>
</comment>
<gene>
    <name evidence="2" type="ORF">DLM78_18465</name>
</gene>
<name>A0A8B3CM24_9LEPT</name>
<protein>
    <submittedName>
        <fullName evidence="2">Uncharacterized protein</fullName>
    </submittedName>
</protein>
<dbReference type="Proteomes" id="UP000266669">
    <property type="component" value="Unassembled WGS sequence"/>
</dbReference>
<evidence type="ECO:0000313" key="3">
    <source>
        <dbReference type="Proteomes" id="UP000266669"/>
    </source>
</evidence>
<evidence type="ECO:0000256" key="1">
    <source>
        <dbReference type="SAM" id="MobiDB-lite"/>
    </source>
</evidence>
<dbReference type="EMBL" id="QHCS01000006">
    <property type="protein sequence ID" value="RHX84069.1"/>
    <property type="molecule type" value="Genomic_DNA"/>
</dbReference>
<accession>A0A8B3CM24</accession>
<feature type="compositionally biased region" description="Low complexity" evidence="1">
    <location>
        <begin position="1"/>
        <end position="11"/>
    </location>
</feature>
<proteinExistence type="predicted"/>
<evidence type="ECO:0000313" key="2">
    <source>
        <dbReference type="EMBL" id="RHX84069.1"/>
    </source>
</evidence>
<reference evidence="3" key="1">
    <citation type="submission" date="2018-05" db="EMBL/GenBank/DDBJ databases">
        <title>Leptospira yasudae sp. nov. and Leptospira stimsonii sp. nov., two pathogenic species of the genus Leptospira isolated from environmental sources.</title>
        <authorList>
            <person name="Casanovas-Massana A."/>
            <person name="Hamond C."/>
            <person name="Santos L.A."/>
            <person name="Hacker K.P."/>
            <person name="Balassiano I."/>
            <person name="Medeiros M.A."/>
            <person name="Reis M.G."/>
            <person name="Ko A.I."/>
            <person name="Wunder E.A."/>
        </authorList>
    </citation>
    <scope>NUCLEOTIDE SEQUENCE [LARGE SCALE GENOMIC DNA]</scope>
    <source>
        <strain evidence="3">AMB6-RJ</strain>
    </source>
</reference>
<feature type="region of interest" description="Disordered" evidence="1">
    <location>
        <begin position="1"/>
        <end position="26"/>
    </location>
</feature>
<dbReference type="AlphaFoldDB" id="A0A8B3CM24"/>
<sequence length="118" mass="13355">MLREFFPSFPATSPPPPNQGGARHFHGKGVVVPTRGSYKIQKVILKNLQQCSNIREFPSPILCRTSDKGKKTNRQNLKFLIGDVRIFFGALAGIRSRKEKENLRSEKTNVLFPSPLEF</sequence>